<dbReference type="AlphaFoldDB" id="A0A4Z2I9V9"/>
<evidence type="ECO:0000256" key="1">
    <source>
        <dbReference type="SAM" id="MobiDB-lite"/>
    </source>
</evidence>
<protein>
    <submittedName>
        <fullName evidence="2">Uncharacterized protein</fullName>
    </submittedName>
</protein>
<proteinExistence type="predicted"/>
<reference evidence="2 3" key="1">
    <citation type="submission" date="2019-03" db="EMBL/GenBank/DDBJ databases">
        <title>First draft genome of Liparis tanakae, snailfish: a comprehensive survey of snailfish specific genes.</title>
        <authorList>
            <person name="Kim W."/>
            <person name="Song I."/>
            <person name="Jeong J.-H."/>
            <person name="Kim D."/>
            <person name="Kim S."/>
            <person name="Ryu S."/>
            <person name="Song J.Y."/>
            <person name="Lee S.K."/>
        </authorList>
    </citation>
    <scope>NUCLEOTIDE SEQUENCE [LARGE SCALE GENOMIC DNA]</scope>
    <source>
        <tissue evidence="2">Muscle</tissue>
    </source>
</reference>
<evidence type="ECO:0000313" key="3">
    <source>
        <dbReference type="Proteomes" id="UP000314294"/>
    </source>
</evidence>
<feature type="compositionally biased region" description="Basic and acidic residues" evidence="1">
    <location>
        <begin position="60"/>
        <end position="71"/>
    </location>
</feature>
<dbReference type="EMBL" id="SRLO01000110">
    <property type="protein sequence ID" value="TNN74869.1"/>
    <property type="molecule type" value="Genomic_DNA"/>
</dbReference>
<feature type="region of interest" description="Disordered" evidence="1">
    <location>
        <begin position="13"/>
        <end position="71"/>
    </location>
</feature>
<dbReference type="Proteomes" id="UP000314294">
    <property type="component" value="Unassembled WGS sequence"/>
</dbReference>
<organism evidence="2 3">
    <name type="scientific">Liparis tanakae</name>
    <name type="common">Tanaka's snailfish</name>
    <dbReference type="NCBI Taxonomy" id="230148"/>
    <lineage>
        <taxon>Eukaryota</taxon>
        <taxon>Metazoa</taxon>
        <taxon>Chordata</taxon>
        <taxon>Craniata</taxon>
        <taxon>Vertebrata</taxon>
        <taxon>Euteleostomi</taxon>
        <taxon>Actinopterygii</taxon>
        <taxon>Neopterygii</taxon>
        <taxon>Teleostei</taxon>
        <taxon>Neoteleostei</taxon>
        <taxon>Acanthomorphata</taxon>
        <taxon>Eupercaria</taxon>
        <taxon>Perciformes</taxon>
        <taxon>Cottioidei</taxon>
        <taxon>Cottales</taxon>
        <taxon>Liparidae</taxon>
        <taxon>Liparis</taxon>
    </lineage>
</organism>
<gene>
    <name evidence="2" type="ORF">EYF80_014969</name>
</gene>
<comment type="caution">
    <text evidence="2">The sequence shown here is derived from an EMBL/GenBank/DDBJ whole genome shotgun (WGS) entry which is preliminary data.</text>
</comment>
<keyword evidence="3" id="KW-1185">Reference proteome</keyword>
<evidence type="ECO:0000313" key="2">
    <source>
        <dbReference type="EMBL" id="TNN74869.1"/>
    </source>
</evidence>
<name>A0A4Z2I9V9_9TELE</name>
<accession>A0A4Z2I9V9</accession>
<sequence length="71" mass="7557">MLKKIQYRLKEGSGHLLGTGTREVSGRGPCHPSRASPESGTALGIDTPDLLGDGASKLPDLPDHCTRCEDR</sequence>